<accession>A0ABN6NCM8</accession>
<evidence type="ECO:0008006" key="4">
    <source>
        <dbReference type="Google" id="ProtNLM"/>
    </source>
</evidence>
<keyword evidence="1" id="KW-0732">Signal</keyword>
<name>A0ABN6NCM8_9BACT</name>
<organism evidence="2 3">
    <name type="scientific">Anaeromyxobacter paludicola</name>
    <dbReference type="NCBI Taxonomy" id="2918171"/>
    <lineage>
        <taxon>Bacteria</taxon>
        <taxon>Pseudomonadati</taxon>
        <taxon>Myxococcota</taxon>
        <taxon>Myxococcia</taxon>
        <taxon>Myxococcales</taxon>
        <taxon>Cystobacterineae</taxon>
        <taxon>Anaeromyxobacteraceae</taxon>
        <taxon>Anaeromyxobacter</taxon>
    </lineage>
</organism>
<keyword evidence="3" id="KW-1185">Reference proteome</keyword>
<feature type="chain" id="PRO_5047278186" description="Lipoprotein" evidence="1">
    <location>
        <begin position="24"/>
        <end position="100"/>
    </location>
</feature>
<protein>
    <recommendedName>
        <fullName evidence="4">Lipoprotein</fullName>
    </recommendedName>
</protein>
<dbReference type="PROSITE" id="PS51257">
    <property type="entry name" value="PROKAR_LIPOPROTEIN"/>
    <property type="match status" value="1"/>
</dbReference>
<proteinExistence type="predicted"/>
<feature type="signal peptide" evidence="1">
    <location>
        <begin position="1"/>
        <end position="23"/>
    </location>
</feature>
<evidence type="ECO:0000313" key="2">
    <source>
        <dbReference type="EMBL" id="BDG09780.1"/>
    </source>
</evidence>
<sequence>MRVLRPFAAAAALLALAACGKSACEQLGNRICSCEATSLQDSCNNAVKNQLSTQSPSSADEASCQALLATCLGSDSPGFCDTIKTPAGKVACGEAWTASP</sequence>
<evidence type="ECO:0000256" key="1">
    <source>
        <dbReference type="SAM" id="SignalP"/>
    </source>
</evidence>
<dbReference type="Proteomes" id="UP001162734">
    <property type="component" value="Chromosome"/>
</dbReference>
<gene>
    <name evidence="2" type="ORF">AMPC_28930</name>
</gene>
<dbReference type="RefSeq" id="WP_248342113.1">
    <property type="nucleotide sequence ID" value="NZ_AP025592.1"/>
</dbReference>
<dbReference type="EMBL" id="AP025592">
    <property type="protein sequence ID" value="BDG09780.1"/>
    <property type="molecule type" value="Genomic_DNA"/>
</dbReference>
<evidence type="ECO:0000313" key="3">
    <source>
        <dbReference type="Proteomes" id="UP001162734"/>
    </source>
</evidence>
<reference evidence="3" key="1">
    <citation type="journal article" date="2022" name="Int. J. Syst. Evol. Microbiol.">
        <title>Anaeromyxobacter oryzae sp. nov., Anaeromyxobacter diazotrophicus sp. nov. and Anaeromyxobacter paludicola sp. nov., isolated from paddy soils.</title>
        <authorList>
            <person name="Itoh H."/>
            <person name="Xu Z."/>
            <person name="Mise K."/>
            <person name="Masuda Y."/>
            <person name="Ushijima N."/>
            <person name="Hayakawa C."/>
            <person name="Shiratori Y."/>
            <person name="Senoo K."/>
        </authorList>
    </citation>
    <scope>NUCLEOTIDE SEQUENCE [LARGE SCALE GENOMIC DNA]</scope>
    <source>
        <strain evidence="3">Red630</strain>
    </source>
</reference>